<dbReference type="EMBL" id="FN554973">
    <property type="protein sequence ID" value="CBH16057.1"/>
    <property type="molecule type" value="Genomic_DNA"/>
</dbReference>
<evidence type="ECO:0000313" key="2">
    <source>
        <dbReference type="Proteomes" id="UP000002316"/>
    </source>
</evidence>
<evidence type="ECO:0000313" key="1">
    <source>
        <dbReference type="EMBL" id="CBH16057.1"/>
    </source>
</evidence>
<dbReference type="Proteomes" id="UP000002316">
    <property type="component" value="Chromosome 10"/>
</dbReference>
<dbReference type="AlphaFoldDB" id="D0A463"/>
<accession>D0A463</accession>
<dbReference type="RefSeq" id="XP_011778321.1">
    <property type="nucleotide sequence ID" value="XM_011780019.1"/>
</dbReference>
<sequence>MCCLLHVVGSFPRASQQVYKQPVFNIKKKMNRKMEKSELTKRSTGDKVTPAHYYTDTTCGQSPHTQWVEQLCSAPEVPLMTISPAFQNRSKSNRFGGRECVALPAAS</sequence>
<organism evidence="1 2">
    <name type="scientific">Trypanosoma brucei gambiense (strain MHOM/CI/86/DAL972)</name>
    <dbReference type="NCBI Taxonomy" id="679716"/>
    <lineage>
        <taxon>Eukaryota</taxon>
        <taxon>Discoba</taxon>
        <taxon>Euglenozoa</taxon>
        <taxon>Kinetoplastea</taxon>
        <taxon>Metakinetoplastina</taxon>
        <taxon>Trypanosomatida</taxon>
        <taxon>Trypanosomatidae</taxon>
        <taxon>Trypanosoma</taxon>
    </lineage>
</organism>
<gene>
    <name evidence="1" type="ORF">TbgDal_X11520</name>
</gene>
<dbReference type="KEGG" id="tbg:TbgDal_X11520"/>
<dbReference type="GeneID" id="23864332"/>
<proteinExistence type="predicted"/>
<protein>
    <submittedName>
        <fullName evidence="1">Uncharacterized protein</fullName>
    </submittedName>
</protein>
<reference evidence="2" key="1">
    <citation type="journal article" date="2010" name="PLoS Negl. Trop. Dis.">
        <title>The genome sequence of Trypanosoma brucei gambiense, causative agent of chronic human african trypanosomiasis.</title>
        <authorList>
            <person name="Jackson A.P."/>
            <person name="Sanders M."/>
            <person name="Berry A."/>
            <person name="McQuillan J."/>
            <person name="Aslett M.A."/>
            <person name="Quail M.A."/>
            <person name="Chukualim B."/>
            <person name="Capewell P."/>
            <person name="MacLeod A."/>
            <person name="Melville S.E."/>
            <person name="Gibson W."/>
            <person name="Barry J.D."/>
            <person name="Berriman M."/>
            <person name="Hertz-Fowler C."/>
        </authorList>
    </citation>
    <scope>NUCLEOTIDE SEQUENCE [LARGE SCALE GENOMIC DNA]</scope>
    <source>
        <strain evidence="2">MHOM/CI/86/DAL972</strain>
    </source>
</reference>
<name>D0A463_TRYB9</name>